<dbReference type="EMBL" id="AP014967">
    <property type="protein sequence ID" value="BAT14861.1"/>
    <property type="molecule type" value="Genomic_DNA"/>
</dbReference>
<reference evidence="2" key="1">
    <citation type="journal article" date="2005" name="Nature">
        <title>The map-based sequence of the rice genome.</title>
        <authorList>
            <consortium name="International rice genome sequencing project (IRGSP)"/>
            <person name="Matsumoto T."/>
            <person name="Wu J."/>
            <person name="Kanamori H."/>
            <person name="Katayose Y."/>
            <person name="Fujisawa M."/>
            <person name="Namiki N."/>
            <person name="Mizuno H."/>
            <person name="Yamamoto K."/>
            <person name="Antonio B.A."/>
            <person name="Baba T."/>
            <person name="Sakata K."/>
            <person name="Nagamura Y."/>
            <person name="Aoki H."/>
            <person name="Arikawa K."/>
            <person name="Arita K."/>
            <person name="Bito T."/>
            <person name="Chiden Y."/>
            <person name="Fujitsuka N."/>
            <person name="Fukunaka R."/>
            <person name="Hamada M."/>
            <person name="Harada C."/>
            <person name="Hayashi A."/>
            <person name="Hijishita S."/>
            <person name="Honda M."/>
            <person name="Hosokawa S."/>
            <person name="Ichikawa Y."/>
            <person name="Idonuma A."/>
            <person name="Iijima M."/>
            <person name="Ikeda M."/>
            <person name="Ikeno M."/>
            <person name="Ito K."/>
            <person name="Ito S."/>
            <person name="Ito T."/>
            <person name="Ito Y."/>
            <person name="Ito Y."/>
            <person name="Iwabuchi A."/>
            <person name="Kamiya K."/>
            <person name="Karasawa W."/>
            <person name="Kurita K."/>
            <person name="Katagiri S."/>
            <person name="Kikuta A."/>
            <person name="Kobayashi H."/>
            <person name="Kobayashi N."/>
            <person name="Machita K."/>
            <person name="Maehara T."/>
            <person name="Masukawa M."/>
            <person name="Mizubayashi T."/>
            <person name="Mukai Y."/>
            <person name="Nagasaki H."/>
            <person name="Nagata Y."/>
            <person name="Naito S."/>
            <person name="Nakashima M."/>
            <person name="Nakama Y."/>
            <person name="Nakamichi Y."/>
            <person name="Nakamura M."/>
            <person name="Meguro A."/>
            <person name="Negishi M."/>
            <person name="Ohta I."/>
            <person name="Ohta T."/>
            <person name="Okamoto M."/>
            <person name="Ono N."/>
            <person name="Saji S."/>
            <person name="Sakaguchi M."/>
            <person name="Sakai K."/>
            <person name="Shibata M."/>
            <person name="Shimokawa T."/>
            <person name="Song J."/>
            <person name="Takazaki Y."/>
            <person name="Terasawa K."/>
            <person name="Tsugane M."/>
            <person name="Tsuji K."/>
            <person name="Ueda S."/>
            <person name="Waki K."/>
            <person name="Yamagata H."/>
            <person name="Yamamoto M."/>
            <person name="Yamamoto S."/>
            <person name="Yamane H."/>
            <person name="Yoshiki S."/>
            <person name="Yoshihara R."/>
            <person name="Yukawa K."/>
            <person name="Zhong H."/>
            <person name="Yano M."/>
            <person name="Yuan Q."/>
            <person name="Ouyang S."/>
            <person name="Liu J."/>
            <person name="Jones K.M."/>
            <person name="Gansberger K."/>
            <person name="Moffat K."/>
            <person name="Hill J."/>
            <person name="Bera J."/>
            <person name="Fadrosh D."/>
            <person name="Jin S."/>
            <person name="Johri S."/>
            <person name="Kim M."/>
            <person name="Overton L."/>
            <person name="Reardon M."/>
            <person name="Tsitrin T."/>
            <person name="Vuong H."/>
            <person name="Weaver B."/>
            <person name="Ciecko A."/>
            <person name="Tallon L."/>
            <person name="Jackson J."/>
            <person name="Pai G."/>
            <person name="Aken S.V."/>
            <person name="Utterback T."/>
            <person name="Reidmuller S."/>
            <person name="Feldblyum T."/>
            <person name="Hsiao J."/>
            <person name="Zismann V."/>
            <person name="Iobst S."/>
            <person name="de Vazeille A.R."/>
            <person name="Buell C.R."/>
            <person name="Ying K."/>
            <person name="Li Y."/>
            <person name="Lu T."/>
            <person name="Huang Y."/>
            <person name="Zhao Q."/>
            <person name="Feng Q."/>
            <person name="Zhang L."/>
            <person name="Zhu J."/>
            <person name="Weng Q."/>
            <person name="Mu J."/>
            <person name="Lu Y."/>
            <person name="Fan D."/>
            <person name="Liu Y."/>
            <person name="Guan J."/>
            <person name="Zhang Y."/>
            <person name="Yu S."/>
            <person name="Liu X."/>
            <person name="Zhang Y."/>
            <person name="Hong G."/>
            <person name="Han B."/>
            <person name="Choisne N."/>
            <person name="Demange N."/>
            <person name="Orjeda G."/>
            <person name="Samain S."/>
            <person name="Cattolico L."/>
            <person name="Pelletier E."/>
            <person name="Couloux A."/>
            <person name="Segurens B."/>
            <person name="Wincker P."/>
            <person name="D'Hont A."/>
            <person name="Scarpelli C."/>
            <person name="Weissenbach J."/>
            <person name="Salanoubat M."/>
            <person name="Quetier F."/>
            <person name="Yu Y."/>
            <person name="Kim H.R."/>
            <person name="Rambo T."/>
            <person name="Currie J."/>
            <person name="Collura K."/>
            <person name="Luo M."/>
            <person name="Yang T."/>
            <person name="Ammiraju J.S.S."/>
            <person name="Engler F."/>
            <person name="Soderlund C."/>
            <person name="Wing R.A."/>
            <person name="Palmer L.E."/>
            <person name="de la Bastide M."/>
            <person name="Spiegel L."/>
            <person name="Nascimento L."/>
            <person name="Zutavern T."/>
            <person name="O'Shaughnessy A."/>
            <person name="Dike S."/>
            <person name="Dedhia N."/>
            <person name="Preston R."/>
            <person name="Balija V."/>
            <person name="McCombie W.R."/>
            <person name="Chow T."/>
            <person name="Chen H."/>
            <person name="Chung M."/>
            <person name="Chen C."/>
            <person name="Shaw J."/>
            <person name="Wu H."/>
            <person name="Hsiao K."/>
            <person name="Chao Y."/>
            <person name="Chu M."/>
            <person name="Cheng C."/>
            <person name="Hour A."/>
            <person name="Lee P."/>
            <person name="Lin S."/>
            <person name="Lin Y."/>
            <person name="Liou J."/>
            <person name="Liu S."/>
            <person name="Hsing Y."/>
            <person name="Raghuvanshi S."/>
            <person name="Mohanty A."/>
            <person name="Bharti A.K."/>
            <person name="Gaur A."/>
            <person name="Gupta V."/>
            <person name="Kumar D."/>
            <person name="Ravi V."/>
            <person name="Vij S."/>
            <person name="Kapur A."/>
            <person name="Khurana P."/>
            <person name="Khurana P."/>
            <person name="Khurana J.P."/>
            <person name="Tyagi A.K."/>
            <person name="Gaikwad K."/>
            <person name="Singh A."/>
            <person name="Dalal V."/>
            <person name="Srivastava S."/>
            <person name="Dixit A."/>
            <person name="Pal A.K."/>
            <person name="Ghazi I.A."/>
            <person name="Yadav M."/>
            <person name="Pandit A."/>
            <person name="Bhargava A."/>
            <person name="Sureshbabu K."/>
            <person name="Batra K."/>
            <person name="Sharma T.R."/>
            <person name="Mohapatra T."/>
            <person name="Singh N.K."/>
            <person name="Messing J."/>
            <person name="Nelson A.B."/>
            <person name="Fuks G."/>
            <person name="Kavchok S."/>
            <person name="Keizer G."/>
            <person name="Linton E."/>
            <person name="Llaca V."/>
            <person name="Song R."/>
            <person name="Tanyolac B."/>
            <person name="Young S."/>
            <person name="Ho-Il K."/>
            <person name="Hahn J.H."/>
            <person name="Sangsakoo G."/>
            <person name="Vanavichit A."/>
            <person name="de Mattos Luiz.A.T."/>
            <person name="Zimmer P.D."/>
            <person name="Malone G."/>
            <person name="Dellagostin O."/>
            <person name="de Oliveira A.C."/>
            <person name="Bevan M."/>
            <person name="Bancroft I."/>
            <person name="Minx P."/>
            <person name="Cordum H."/>
            <person name="Wilson R."/>
            <person name="Cheng Z."/>
            <person name="Jin W."/>
            <person name="Jiang J."/>
            <person name="Leong S.A."/>
            <person name="Iwama H."/>
            <person name="Gojobori T."/>
            <person name="Itoh T."/>
            <person name="Niimura Y."/>
            <person name="Fujii Y."/>
            <person name="Habara T."/>
            <person name="Sakai H."/>
            <person name="Sato Y."/>
            <person name="Wilson G."/>
            <person name="Kumar K."/>
            <person name="McCouch S."/>
            <person name="Juretic N."/>
            <person name="Hoen D."/>
            <person name="Wright S."/>
            <person name="Bruskiewich R."/>
            <person name="Bureau T."/>
            <person name="Miyao A."/>
            <person name="Hirochika H."/>
            <person name="Nishikawa T."/>
            <person name="Kadowaki K."/>
            <person name="Sugiura M."/>
            <person name="Burr B."/>
            <person name="Sasaki T."/>
        </authorList>
    </citation>
    <scope>NUCLEOTIDE SEQUENCE [LARGE SCALE GENOMIC DNA]</scope>
    <source>
        <strain evidence="2">cv. Nipponbare</strain>
    </source>
</reference>
<dbReference type="Gramene" id="Os11t0615750-00">
    <property type="protein sequence ID" value="Os11t0615750-00"/>
    <property type="gene ID" value="Os11g0615750"/>
</dbReference>
<accession>A0A0P0Y4C1</accession>
<proteinExistence type="predicted"/>
<evidence type="ECO:0000313" key="2">
    <source>
        <dbReference type="Proteomes" id="UP000059680"/>
    </source>
</evidence>
<reference evidence="1 2" key="2">
    <citation type="journal article" date="2013" name="Plant Cell Physiol.">
        <title>Rice Annotation Project Database (RAP-DB): an integrative and interactive database for rice genomics.</title>
        <authorList>
            <person name="Sakai H."/>
            <person name="Lee S.S."/>
            <person name="Tanaka T."/>
            <person name="Numa H."/>
            <person name="Kim J."/>
            <person name="Kawahara Y."/>
            <person name="Wakimoto H."/>
            <person name="Yang C.C."/>
            <person name="Iwamoto M."/>
            <person name="Abe T."/>
            <person name="Yamada Y."/>
            <person name="Muto A."/>
            <person name="Inokuchi H."/>
            <person name="Ikemura T."/>
            <person name="Matsumoto T."/>
            <person name="Sasaki T."/>
            <person name="Itoh T."/>
        </authorList>
    </citation>
    <scope>NUCLEOTIDE SEQUENCE [LARGE SCALE GENOMIC DNA]</scope>
    <source>
        <strain evidence="2">cv. Nipponbare</strain>
    </source>
</reference>
<reference evidence="1 2" key="3">
    <citation type="journal article" date="2013" name="Rice">
        <title>Improvement of the Oryza sativa Nipponbare reference genome using next generation sequence and optical map data.</title>
        <authorList>
            <person name="Kawahara Y."/>
            <person name="de la Bastide M."/>
            <person name="Hamilton J.P."/>
            <person name="Kanamori H."/>
            <person name="McCombie W.R."/>
            <person name="Ouyang S."/>
            <person name="Schwartz D.C."/>
            <person name="Tanaka T."/>
            <person name="Wu J."/>
            <person name="Zhou S."/>
            <person name="Childs K.L."/>
            <person name="Davidson R.M."/>
            <person name="Lin H."/>
            <person name="Quesada-Ocampo L."/>
            <person name="Vaillancourt B."/>
            <person name="Sakai H."/>
            <person name="Lee S.S."/>
            <person name="Kim J."/>
            <person name="Numa H."/>
            <person name="Itoh T."/>
            <person name="Buell C.R."/>
            <person name="Matsumoto T."/>
        </authorList>
    </citation>
    <scope>NUCLEOTIDE SEQUENCE [LARGE SCALE GENOMIC DNA]</scope>
    <source>
        <strain evidence="2">cv. Nipponbare</strain>
    </source>
</reference>
<sequence>MAIFSQPCNDSFNLCRGVEVVVGRNLCDIDVWLATPYLFFHNLLQDRQGYGLSLLKVPYCTAPVMSYQLLQNLIQLPWHCTAKRFLMGQDKYLQAGSILIMTSNKERDTKWSLTIDSSSPSPKRRAKSQIACVVDSTVIGSPYENL</sequence>
<dbReference type="PaxDb" id="39947-A0A0P0Y4C1"/>
<dbReference type="Proteomes" id="UP000059680">
    <property type="component" value="Chromosome 11"/>
</dbReference>
<evidence type="ECO:0000313" key="1">
    <source>
        <dbReference type="EMBL" id="BAT14861.1"/>
    </source>
</evidence>
<dbReference type="AlphaFoldDB" id="A0A0P0Y4C1"/>
<name>A0A0P0Y4C1_ORYSJ</name>
<keyword evidence="2" id="KW-1185">Reference proteome</keyword>
<protein>
    <submittedName>
        <fullName evidence="1">Os11g0615750 protein</fullName>
    </submittedName>
</protein>
<dbReference type="InParanoid" id="A0A0P0Y4C1"/>
<gene>
    <name evidence="1" type="ordered locus">Os11g0615750</name>
    <name evidence="1" type="ORF">OSNPB_110615750</name>
</gene>
<organism evidence="1 2">
    <name type="scientific">Oryza sativa subsp. japonica</name>
    <name type="common">Rice</name>
    <dbReference type="NCBI Taxonomy" id="39947"/>
    <lineage>
        <taxon>Eukaryota</taxon>
        <taxon>Viridiplantae</taxon>
        <taxon>Streptophyta</taxon>
        <taxon>Embryophyta</taxon>
        <taxon>Tracheophyta</taxon>
        <taxon>Spermatophyta</taxon>
        <taxon>Magnoliopsida</taxon>
        <taxon>Liliopsida</taxon>
        <taxon>Poales</taxon>
        <taxon>Poaceae</taxon>
        <taxon>BOP clade</taxon>
        <taxon>Oryzoideae</taxon>
        <taxon>Oryzeae</taxon>
        <taxon>Oryzinae</taxon>
        <taxon>Oryza</taxon>
        <taxon>Oryza sativa</taxon>
    </lineage>
</organism>